<evidence type="ECO:0000313" key="3">
    <source>
        <dbReference type="EMBL" id="CEK48579.1"/>
    </source>
</evidence>
<feature type="repeat" description="ANK" evidence="1">
    <location>
        <begin position="84"/>
        <end position="116"/>
    </location>
</feature>
<dbReference type="InterPro" id="IPR002110">
    <property type="entry name" value="Ankyrin_rpt"/>
</dbReference>
<dbReference type="EMBL" id="HACG01001714">
    <property type="protein sequence ID" value="CEK48579.1"/>
    <property type="molecule type" value="Transcribed_RNA"/>
</dbReference>
<reference evidence="3" key="1">
    <citation type="submission" date="2014-12" db="EMBL/GenBank/DDBJ databases">
        <title>Insight into the proteome of Arion vulgaris.</title>
        <authorList>
            <person name="Aradska J."/>
            <person name="Bulat T."/>
            <person name="Smidak R."/>
            <person name="Sarate P."/>
            <person name="Gangsoo J."/>
            <person name="Sialana F."/>
            <person name="Bilban M."/>
            <person name="Lubec G."/>
        </authorList>
    </citation>
    <scope>NUCLEOTIDE SEQUENCE</scope>
    <source>
        <tissue evidence="3">Skin</tissue>
    </source>
</reference>
<feature type="region of interest" description="Disordered" evidence="2">
    <location>
        <begin position="15"/>
        <end position="38"/>
    </location>
</feature>
<sequence>MCIFVEYPFHRKPTMNSGGDKRVSNNEESSSDSTTQSVHNEVRHMAIAVMALLKKDKKKALQQVKYLIKQKKDLAHTVFTSDIGGWTPVHACALRGSKKLLKTMLQAGISTNVTMGQPEGLPGECTLLHVAANRTDKKILD</sequence>
<dbReference type="Gene3D" id="1.25.40.20">
    <property type="entry name" value="Ankyrin repeat-containing domain"/>
    <property type="match status" value="1"/>
</dbReference>
<evidence type="ECO:0000256" key="1">
    <source>
        <dbReference type="PROSITE-ProRule" id="PRU00023"/>
    </source>
</evidence>
<dbReference type="PROSITE" id="PS50088">
    <property type="entry name" value="ANK_REPEAT"/>
    <property type="match status" value="1"/>
</dbReference>
<protein>
    <submittedName>
        <fullName evidence="3">Uncharacterized protein</fullName>
    </submittedName>
</protein>
<evidence type="ECO:0000256" key="2">
    <source>
        <dbReference type="SAM" id="MobiDB-lite"/>
    </source>
</evidence>
<gene>
    <name evidence="3" type="primary">ORF4504</name>
</gene>
<dbReference type="Pfam" id="PF13637">
    <property type="entry name" value="Ank_4"/>
    <property type="match status" value="1"/>
</dbReference>
<dbReference type="InterPro" id="IPR036770">
    <property type="entry name" value="Ankyrin_rpt-contain_sf"/>
</dbReference>
<feature type="non-terminal residue" evidence="3">
    <location>
        <position position="141"/>
    </location>
</feature>
<feature type="compositionally biased region" description="Low complexity" evidence="2">
    <location>
        <begin position="26"/>
        <end position="37"/>
    </location>
</feature>
<keyword evidence="1" id="KW-0040">ANK repeat</keyword>
<proteinExistence type="predicted"/>
<accession>A0A0B6XXE5</accession>
<organism evidence="3">
    <name type="scientific">Arion vulgaris</name>
    <dbReference type="NCBI Taxonomy" id="1028688"/>
    <lineage>
        <taxon>Eukaryota</taxon>
        <taxon>Metazoa</taxon>
        <taxon>Spiralia</taxon>
        <taxon>Lophotrochozoa</taxon>
        <taxon>Mollusca</taxon>
        <taxon>Gastropoda</taxon>
        <taxon>Heterobranchia</taxon>
        <taxon>Euthyneura</taxon>
        <taxon>Panpulmonata</taxon>
        <taxon>Eupulmonata</taxon>
        <taxon>Stylommatophora</taxon>
        <taxon>Helicina</taxon>
        <taxon>Arionoidea</taxon>
        <taxon>Arionidae</taxon>
        <taxon>Arion</taxon>
    </lineage>
</organism>
<dbReference type="AlphaFoldDB" id="A0A0B6XXE5"/>
<dbReference type="SUPFAM" id="SSF48403">
    <property type="entry name" value="Ankyrin repeat"/>
    <property type="match status" value="1"/>
</dbReference>
<name>A0A0B6XXE5_9EUPU</name>